<evidence type="ECO:0000313" key="17">
    <source>
        <dbReference type="EMBL" id="CAF3551674.1"/>
    </source>
</evidence>
<dbReference type="GO" id="GO:0004671">
    <property type="term" value="F:protein C-terminal S-isoprenylcysteine carboxyl O-methyltransferase activity"/>
    <property type="evidence" value="ECO:0007669"/>
    <property type="project" value="UniProtKB-EC"/>
</dbReference>
<keyword evidence="6 14" id="KW-0489">Methyltransferase</keyword>
<dbReference type="EC" id="2.1.1.100" evidence="5 14"/>
<dbReference type="OrthoDB" id="422086at2759"/>
<dbReference type="PANTHER" id="PTHR12714:SF9">
    <property type="entry name" value="PROTEIN-S-ISOPRENYLCYSTEINE O-METHYLTRANSFERASE"/>
    <property type="match status" value="1"/>
</dbReference>
<dbReference type="GO" id="GO:0005789">
    <property type="term" value="C:endoplasmic reticulum membrane"/>
    <property type="evidence" value="ECO:0007669"/>
    <property type="project" value="UniProtKB-SubCell"/>
</dbReference>
<protein>
    <recommendedName>
        <fullName evidence="13 14">Protein-S-isoprenylcysteine O-methyltransferase</fullName>
        <ecNumber evidence="5 14">2.1.1.100</ecNumber>
    </recommendedName>
</protein>
<keyword evidence="8 14" id="KW-0949">S-adenosyl-L-methionine</keyword>
<dbReference type="Pfam" id="PF04133">
    <property type="entry name" value="Vps55"/>
    <property type="match status" value="1"/>
</dbReference>
<dbReference type="EMBL" id="CAJNYT010003334">
    <property type="protein sequence ID" value="CAF3551674.1"/>
    <property type="molecule type" value="Genomic_DNA"/>
</dbReference>
<comment type="caution">
    <text evidence="15">The sequence shown here is derived from an EMBL/GenBank/DDBJ whole genome shotgun (WGS) entry which is preliminary data.</text>
</comment>
<evidence type="ECO:0000256" key="4">
    <source>
        <dbReference type="ARBA" id="ARBA00009140"/>
    </source>
</evidence>
<comment type="subcellular location">
    <subcellularLocation>
        <location evidence="14">Endoplasmic reticulum membrane</location>
        <topology evidence="14">Multi-pass membrane protein</topology>
    </subcellularLocation>
    <subcellularLocation>
        <location evidence="2">Membrane</location>
        <topology evidence="2">Multi-pass membrane protein</topology>
    </subcellularLocation>
</comment>
<dbReference type="Proteomes" id="UP000663872">
    <property type="component" value="Unassembled WGS sequence"/>
</dbReference>
<evidence type="ECO:0000256" key="10">
    <source>
        <dbReference type="ARBA" id="ARBA00022989"/>
    </source>
</evidence>
<feature type="transmembrane region" description="Helical" evidence="14">
    <location>
        <begin position="327"/>
        <end position="345"/>
    </location>
</feature>
<dbReference type="EMBL" id="CAJNYD010002915">
    <property type="protein sequence ID" value="CAF3456528.1"/>
    <property type="molecule type" value="Genomic_DNA"/>
</dbReference>
<dbReference type="InterPro" id="IPR025770">
    <property type="entry name" value="PPMT_MeTrfase"/>
</dbReference>
<dbReference type="Proteomes" id="UP000663833">
    <property type="component" value="Unassembled WGS sequence"/>
</dbReference>
<dbReference type="PANTHER" id="PTHR12714">
    <property type="entry name" value="PROTEIN-S ISOPRENYLCYSTEINE O-METHYLTRANSFERASE"/>
    <property type="match status" value="1"/>
</dbReference>
<evidence type="ECO:0000256" key="12">
    <source>
        <dbReference type="ARBA" id="ARBA00023572"/>
    </source>
</evidence>
<keyword evidence="11 14" id="KW-0472">Membrane</keyword>
<dbReference type="EMBL" id="CAJNYV010006043">
    <property type="protein sequence ID" value="CAF3797053.1"/>
    <property type="molecule type" value="Genomic_DNA"/>
</dbReference>
<keyword evidence="14" id="KW-0256">Endoplasmic reticulum</keyword>
<dbReference type="AlphaFoldDB" id="A0A817R7C5"/>
<dbReference type="Proteomes" id="UP000663869">
    <property type="component" value="Unassembled WGS sequence"/>
</dbReference>
<evidence type="ECO:0000313" key="15">
    <source>
        <dbReference type="EMBL" id="CAF3242241.1"/>
    </source>
</evidence>
<dbReference type="PROSITE" id="PS51564">
    <property type="entry name" value="SAM_ICMT"/>
    <property type="match status" value="1"/>
</dbReference>
<keyword evidence="10 14" id="KW-1133">Transmembrane helix</keyword>
<dbReference type="InterPro" id="IPR007262">
    <property type="entry name" value="Vps55/LEPROT"/>
</dbReference>
<dbReference type="EMBL" id="CAJNXB010002409">
    <property type="protein sequence ID" value="CAF3242241.1"/>
    <property type="molecule type" value="Genomic_DNA"/>
</dbReference>
<dbReference type="EMBL" id="CAJNYU010004256">
    <property type="protein sequence ID" value="CAF3736507.1"/>
    <property type="molecule type" value="Genomic_DNA"/>
</dbReference>
<evidence type="ECO:0000256" key="11">
    <source>
        <dbReference type="ARBA" id="ARBA00023136"/>
    </source>
</evidence>
<evidence type="ECO:0000256" key="2">
    <source>
        <dbReference type="ARBA" id="ARBA00004141"/>
    </source>
</evidence>
<gene>
    <name evidence="18" type="ORF">FME351_LOCUS30007</name>
    <name evidence="17" type="ORF">GRG538_LOCUS20271</name>
    <name evidence="19" type="ORF">KIK155_LOCUS32212</name>
    <name evidence="16" type="ORF">LUA448_LOCUS22318</name>
    <name evidence="15" type="ORF">TIS948_LOCUS14703</name>
</gene>
<comment type="similarity">
    <text evidence="3">Belongs to the OB-RGRP/VPS55 family.</text>
</comment>
<evidence type="ECO:0000313" key="20">
    <source>
        <dbReference type="Proteomes" id="UP000663825"/>
    </source>
</evidence>
<comment type="function">
    <text evidence="12">Catalyzes the post-translational methylation of isoprenylated C-terminal cysteine residues.</text>
</comment>
<evidence type="ECO:0000256" key="8">
    <source>
        <dbReference type="ARBA" id="ARBA00022691"/>
    </source>
</evidence>
<evidence type="ECO:0000256" key="13">
    <source>
        <dbReference type="ARBA" id="ARBA00023656"/>
    </source>
</evidence>
<sequence>MIHFIALNRFYIKNIFVRAHFLTLLLAVGFVWLITSPAIGLFTVILSLFHLSEYISVGIWCPKTLTLDSFLLNHSPQYHAAIIIAYLEYFFEKYYLFPNGFPYHWITILTGLIMILSGECLRKLAMYTANQNFSHLIQEKPNKEHRLITHGIYEYYRHPSYLGWLWWACGTQVLLANPICFFIYLISTWLFFVDRIAYEEATLIKCYGDAYRNYQKRVPVGIPFIRGCLYVVFLAFLASIGFTLLILGCALSNYNWWPTFVIIFYVLCPIPLTIARHCTSNDSYGTNDSTPCKDFMWFLTSAIVASAFGLPAILFRANIILAGSMGFIMAANTVVFGTISTYFLTLNSDDSLGNF</sequence>
<comment type="similarity">
    <text evidence="4 14">Belongs to the class VI-like SAM-binding methyltransferase superfamily. Isoprenylcysteine carboxyl methyltransferase family.</text>
</comment>
<dbReference type="Pfam" id="PF04140">
    <property type="entry name" value="ICMT"/>
    <property type="match status" value="1"/>
</dbReference>
<keyword evidence="9 14" id="KW-0812">Transmembrane</keyword>
<evidence type="ECO:0000256" key="3">
    <source>
        <dbReference type="ARBA" id="ARBA00005645"/>
    </source>
</evidence>
<evidence type="ECO:0000256" key="6">
    <source>
        <dbReference type="ARBA" id="ARBA00022603"/>
    </source>
</evidence>
<name>A0A817R7C5_9BILA</name>
<feature type="transmembrane region" description="Helical" evidence="14">
    <location>
        <begin position="21"/>
        <end position="49"/>
    </location>
</feature>
<evidence type="ECO:0000313" key="16">
    <source>
        <dbReference type="EMBL" id="CAF3456528.1"/>
    </source>
</evidence>
<feature type="transmembrane region" description="Helical" evidence="14">
    <location>
        <begin position="103"/>
        <end position="121"/>
    </location>
</feature>
<evidence type="ECO:0000256" key="7">
    <source>
        <dbReference type="ARBA" id="ARBA00022679"/>
    </source>
</evidence>
<feature type="transmembrane region" description="Helical" evidence="14">
    <location>
        <begin position="224"/>
        <end position="247"/>
    </location>
</feature>
<evidence type="ECO:0000256" key="14">
    <source>
        <dbReference type="RuleBase" id="RU362022"/>
    </source>
</evidence>
<dbReference type="GO" id="GO:0032259">
    <property type="term" value="P:methylation"/>
    <property type="evidence" value="ECO:0007669"/>
    <property type="project" value="UniProtKB-KW"/>
</dbReference>
<reference evidence="15" key="1">
    <citation type="submission" date="2021-02" db="EMBL/GenBank/DDBJ databases">
        <authorList>
            <person name="Nowell W R."/>
        </authorList>
    </citation>
    <scope>NUCLEOTIDE SEQUENCE</scope>
</reference>
<comment type="catalytic activity">
    <reaction evidence="1 14">
        <text>[protein]-C-terminal S-[(2E,6E)-farnesyl]-L-cysteine + S-adenosyl-L-methionine = [protein]-C-terminal S-[(2E,6E)-farnesyl]-L-cysteine methyl ester + S-adenosyl-L-homocysteine</text>
        <dbReference type="Rhea" id="RHEA:21672"/>
        <dbReference type="Rhea" id="RHEA-COMP:12125"/>
        <dbReference type="Rhea" id="RHEA-COMP:12126"/>
        <dbReference type="ChEBI" id="CHEBI:57856"/>
        <dbReference type="ChEBI" id="CHEBI:59789"/>
        <dbReference type="ChEBI" id="CHEBI:90510"/>
        <dbReference type="ChEBI" id="CHEBI:90511"/>
        <dbReference type="EC" id="2.1.1.100"/>
    </reaction>
</comment>
<evidence type="ECO:0000313" key="18">
    <source>
        <dbReference type="EMBL" id="CAF3736507.1"/>
    </source>
</evidence>
<feature type="transmembrane region" description="Helical" evidence="14">
    <location>
        <begin position="254"/>
        <end position="275"/>
    </location>
</feature>
<evidence type="ECO:0000256" key="5">
    <source>
        <dbReference type="ARBA" id="ARBA00012151"/>
    </source>
</evidence>
<accession>A0A817R7C5</accession>
<dbReference type="Gene3D" id="1.20.120.1630">
    <property type="match status" value="1"/>
</dbReference>
<evidence type="ECO:0000256" key="9">
    <source>
        <dbReference type="ARBA" id="ARBA00022692"/>
    </source>
</evidence>
<feature type="transmembrane region" description="Helical" evidence="14">
    <location>
        <begin position="295"/>
        <end position="315"/>
    </location>
</feature>
<dbReference type="Proteomes" id="UP000663825">
    <property type="component" value="Unassembled WGS sequence"/>
</dbReference>
<dbReference type="InterPro" id="IPR007269">
    <property type="entry name" value="ICMT_MeTrfase"/>
</dbReference>
<keyword evidence="7" id="KW-0808">Transferase</keyword>
<proteinExistence type="inferred from homology"/>
<dbReference type="Proteomes" id="UP000663865">
    <property type="component" value="Unassembled WGS sequence"/>
</dbReference>
<organism evidence="15 20">
    <name type="scientific">Rotaria socialis</name>
    <dbReference type="NCBI Taxonomy" id="392032"/>
    <lineage>
        <taxon>Eukaryota</taxon>
        <taxon>Metazoa</taxon>
        <taxon>Spiralia</taxon>
        <taxon>Gnathifera</taxon>
        <taxon>Rotifera</taxon>
        <taxon>Eurotatoria</taxon>
        <taxon>Bdelloidea</taxon>
        <taxon>Philodinida</taxon>
        <taxon>Philodinidae</taxon>
        <taxon>Rotaria</taxon>
    </lineage>
</organism>
<evidence type="ECO:0000313" key="19">
    <source>
        <dbReference type="EMBL" id="CAF3797053.1"/>
    </source>
</evidence>
<feature type="transmembrane region" description="Helical" evidence="14">
    <location>
        <begin position="164"/>
        <end position="186"/>
    </location>
</feature>
<evidence type="ECO:0000256" key="1">
    <source>
        <dbReference type="ARBA" id="ARBA00001450"/>
    </source>
</evidence>